<evidence type="ECO:0000313" key="2">
    <source>
        <dbReference type="Proteomes" id="UP001321861"/>
    </source>
</evidence>
<dbReference type="Gene3D" id="3.40.1760.10">
    <property type="entry name" value="YfbM-like super family"/>
    <property type="match status" value="1"/>
</dbReference>
<gene>
    <name evidence="1" type="ORF">XA3_20030</name>
</gene>
<dbReference type="AlphaFoldDB" id="A0AAU9DQT9"/>
<dbReference type="Proteomes" id="UP001321861">
    <property type="component" value="Chromosome"/>
</dbReference>
<evidence type="ECO:0000313" key="1">
    <source>
        <dbReference type="EMBL" id="BDR59562.1"/>
    </source>
</evidence>
<protein>
    <recommendedName>
        <fullName evidence="3">DUF1877 family protein</fullName>
    </recommendedName>
</protein>
<dbReference type="InterPro" id="IPR035944">
    <property type="entry name" value="YfbM-like_sf"/>
</dbReference>
<dbReference type="SUPFAM" id="SSF111069">
    <property type="entry name" value="Hypothetical protein yfbM"/>
    <property type="match status" value="1"/>
</dbReference>
<evidence type="ECO:0008006" key="3">
    <source>
        <dbReference type="Google" id="ProtNLM"/>
    </source>
</evidence>
<dbReference type="KEGG" id="xap:XA3_20030"/>
<sequence>MSRLGVLYALDDNELEKLRSLPSDERYDYVLEVIEEDLFGTPRGCELEKSWEGIQYCLGHGEWNEDNDVPTNIIFGGEFLLDTEDNVITLKNNDDVKKIVSYLQENNLREIIKKYFWKIDDPEFPYKDENGLNHILGWSKDILPFYENALKENRQVIFTVDL</sequence>
<reference evidence="1 2" key="1">
    <citation type="journal article" date="2023" name="Microbiol. Spectr.">
        <title>Symbiosis of Carpenter Bees with Uncharacterized Lactic Acid Bacteria Showing NAD Auxotrophy.</title>
        <authorList>
            <person name="Kawasaki S."/>
            <person name="Ozawa K."/>
            <person name="Mori T."/>
            <person name="Yamamoto A."/>
            <person name="Ito M."/>
            <person name="Ohkuma M."/>
            <person name="Sakamoto M."/>
            <person name="Matsutani M."/>
        </authorList>
    </citation>
    <scope>NUCLEOTIDE SEQUENCE [LARGE SCALE GENOMIC DNA]</scope>
    <source>
        <strain evidence="1 2">XA3</strain>
    </source>
</reference>
<keyword evidence="2" id="KW-1185">Reference proteome</keyword>
<accession>A0AAU9DQT9</accession>
<dbReference type="RefSeq" id="WP_317635351.1">
    <property type="nucleotide sequence ID" value="NZ_AP026802.1"/>
</dbReference>
<dbReference type="EMBL" id="AP026802">
    <property type="protein sequence ID" value="BDR59562.1"/>
    <property type="molecule type" value="Genomic_DNA"/>
</dbReference>
<dbReference type="Pfam" id="PF08974">
    <property type="entry name" value="DUF1877"/>
    <property type="match status" value="1"/>
</dbReference>
<proteinExistence type="predicted"/>
<organism evidence="1 2">
    <name type="scientific">Xylocopilactobacillus apicola</name>
    <dbReference type="NCBI Taxonomy" id="2932184"/>
    <lineage>
        <taxon>Bacteria</taxon>
        <taxon>Bacillati</taxon>
        <taxon>Bacillota</taxon>
        <taxon>Bacilli</taxon>
        <taxon>Lactobacillales</taxon>
        <taxon>Lactobacillaceae</taxon>
        <taxon>Xylocopilactobacillus</taxon>
    </lineage>
</organism>
<name>A0AAU9DQT9_9LACO</name>
<dbReference type="InterPro" id="IPR015068">
    <property type="entry name" value="DUF1877"/>
</dbReference>